<gene>
    <name evidence="1" type="ORF">FWK35_00031851</name>
</gene>
<organism evidence="1 2">
    <name type="scientific">Aphis craccivora</name>
    <name type="common">Cowpea aphid</name>
    <dbReference type="NCBI Taxonomy" id="307492"/>
    <lineage>
        <taxon>Eukaryota</taxon>
        <taxon>Metazoa</taxon>
        <taxon>Ecdysozoa</taxon>
        <taxon>Arthropoda</taxon>
        <taxon>Hexapoda</taxon>
        <taxon>Insecta</taxon>
        <taxon>Pterygota</taxon>
        <taxon>Neoptera</taxon>
        <taxon>Paraneoptera</taxon>
        <taxon>Hemiptera</taxon>
        <taxon>Sternorrhyncha</taxon>
        <taxon>Aphidomorpha</taxon>
        <taxon>Aphidoidea</taxon>
        <taxon>Aphididae</taxon>
        <taxon>Aphidini</taxon>
        <taxon>Aphis</taxon>
        <taxon>Aphis</taxon>
    </lineage>
</organism>
<comment type="caution">
    <text evidence="1">The sequence shown here is derived from an EMBL/GenBank/DDBJ whole genome shotgun (WGS) entry which is preliminary data.</text>
</comment>
<dbReference type="EMBL" id="VUJU01009771">
    <property type="protein sequence ID" value="KAF0717740.1"/>
    <property type="molecule type" value="Genomic_DNA"/>
</dbReference>
<reference evidence="1 2" key="1">
    <citation type="submission" date="2019-08" db="EMBL/GenBank/DDBJ databases">
        <title>Whole genome of Aphis craccivora.</title>
        <authorList>
            <person name="Voronova N.V."/>
            <person name="Shulinski R.S."/>
            <person name="Bandarenka Y.V."/>
            <person name="Zhorov D.G."/>
            <person name="Warner D."/>
        </authorList>
    </citation>
    <scope>NUCLEOTIDE SEQUENCE [LARGE SCALE GENOMIC DNA]</scope>
    <source>
        <strain evidence="1">180601</strain>
        <tissue evidence="1">Whole Body</tissue>
    </source>
</reference>
<name>A0A6G0W0W5_APHCR</name>
<accession>A0A6G0W0W5</accession>
<sequence length="116" mass="13531">MYLINISINAIKFTLGVLLKTHNSTYEFKYLFAQVNRFALPSFDVTNEFAKQIRCRYLMIKAVPGRVRDNWSLFQSILETIKQSTSDFNYVEVEGTHHVHLNDASKVLKPDKLYLL</sequence>
<feature type="non-terminal residue" evidence="1">
    <location>
        <position position="116"/>
    </location>
</feature>
<keyword evidence="1" id="KW-0378">Hydrolase</keyword>
<evidence type="ECO:0000313" key="1">
    <source>
        <dbReference type="EMBL" id="KAF0717740.1"/>
    </source>
</evidence>
<dbReference type="AlphaFoldDB" id="A0A6G0W0W5"/>
<keyword evidence="2" id="KW-1185">Reference proteome</keyword>
<dbReference type="OrthoDB" id="190201at2759"/>
<dbReference type="GO" id="GO:0016787">
    <property type="term" value="F:hydrolase activity"/>
    <property type="evidence" value="ECO:0007669"/>
    <property type="project" value="UniProtKB-KW"/>
</dbReference>
<evidence type="ECO:0000313" key="2">
    <source>
        <dbReference type="Proteomes" id="UP000478052"/>
    </source>
</evidence>
<proteinExistence type="predicted"/>
<dbReference type="Proteomes" id="UP000478052">
    <property type="component" value="Unassembled WGS sequence"/>
</dbReference>
<protein>
    <submittedName>
        <fullName evidence="1">Putative serine hydrolase isoform X2</fullName>
    </submittedName>
</protein>